<dbReference type="PANTHER" id="PTHR47947:SF24">
    <property type="entry name" value="ISOFLAVONE 2'-HYDROXYLASE-LIKE"/>
    <property type="match status" value="1"/>
</dbReference>
<keyword evidence="4" id="KW-0408">Iron</keyword>
<evidence type="ECO:0008006" key="9">
    <source>
        <dbReference type="Google" id="ProtNLM"/>
    </source>
</evidence>
<keyword evidence="5" id="KW-0503">Monooxygenase</keyword>
<name>A0ABU6Z4S1_9FABA</name>
<keyword evidence="3" id="KW-0560">Oxidoreductase</keyword>
<evidence type="ECO:0000256" key="6">
    <source>
        <dbReference type="SAM" id="MobiDB-lite"/>
    </source>
</evidence>
<evidence type="ECO:0000313" key="8">
    <source>
        <dbReference type="Proteomes" id="UP001341840"/>
    </source>
</evidence>
<evidence type="ECO:0000313" key="7">
    <source>
        <dbReference type="EMBL" id="MED6217602.1"/>
    </source>
</evidence>
<dbReference type="PANTHER" id="PTHR47947">
    <property type="entry name" value="CYTOCHROME P450 82C3-RELATED"/>
    <property type="match status" value="1"/>
</dbReference>
<dbReference type="InterPro" id="IPR002401">
    <property type="entry name" value="Cyt_P450_E_grp-I"/>
</dbReference>
<dbReference type="InterPro" id="IPR001128">
    <property type="entry name" value="Cyt_P450"/>
</dbReference>
<evidence type="ECO:0000256" key="2">
    <source>
        <dbReference type="ARBA" id="ARBA00022723"/>
    </source>
</evidence>
<organism evidence="7 8">
    <name type="scientific">Stylosanthes scabra</name>
    <dbReference type="NCBI Taxonomy" id="79078"/>
    <lineage>
        <taxon>Eukaryota</taxon>
        <taxon>Viridiplantae</taxon>
        <taxon>Streptophyta</taxon>
        <taxon>Embryophyta</taxon>
        <taxon>Tracheophyta</taxon>
        <taxon>Spermatophyta</taxon>
        <taxon>Magnoliopsida</taxon>
        <taxon>eudicotyledons</taxon>
        <taxon>Gunneridae</taxon>
        <taxon>Pentapetalae</taxon>
        <taxon>rosids</taxon>
        <taxon>fabids</taxon>
        <taxon>Fabales</taxon>
        <taxon>Fabaceae</taxon>
        <taxon>Papilionoideae</taxon>
        <taxon>50 kb inversion clade</taxon>
        <taxon>dalbergioids sensu lato</taxon>
        <taxon>Dalbergieae</taxon>
        <taxon>Pterocarpus clade</taxon>
        <taxon>Stylosanthes</taxon>
    </lineage>
</organism>
<proteinExistence type="predicted"/>
<dbReference type="PRINTS" id="PR00463">
    <property type="entry name" value="EP450I"/>
</dbReference>
<keyword evidence="1" id="KW-0349">Heme</keyword>
<dbReference type="SUPFAM" id="SSF48264">
    <property type="entry name" value="Cytochrome P450"/>
    <property type="match status" value="1"/>
</dbReference>
<keyword evidence="8" id="KW-1185">Reference proteome</keyword>
<dbReference type="InterPro" id="IPR036396">
    <property type="entry name" value="Cyt_P450_sf"/>
</dbReference>
<feature type="region of interest" description="Disordered" evidence="6">
    <location>
        <begin position="1"/>
        <end position="25"/>
    </location>
</feature>
<accession>A0ABU6Z4S1</accession>
<protein>
    <recommendedName>
        <fullName evidence="9">Cytochrome P450</fullName>
    </recommendedName>
</protein>
<dbReference type="Gene3D" id="1.10.630.10">
    <property type="entry name" value="Cytochrome P450"/>
    <property type="match status" value="1"/>
</dbReference>
<dbReference type="Proteomes" id="UP001341840">
    <property type="component" value="Unassembled WGS sequence"/>
</dbReference>
<keyword evidence="2" id="KW-0479">Metal-binding</keyword>
<gene>
    <name evidence="7" type="ORF">PIB30_019193</name>
</gene>
<feature type="compositionally biased region" description="Polar residues" evidence="6">
    <location>
        <begin position="1"/>
        <end position="19"/>
    </location>
</feature>
<evidence type="ECO:0000256" key="4">
    <source>
        <dbReference type="ARBA" id="ARBA00023004"/>
    </source>
</evidence>
<reference evidence="7 8" key="1">
    <citation type="journal article" date="2023" name="Plants (Basel)">
        <title>Bridging the Gap: Combining Genomics and Transcriptomics Approaches to Understand Stylosanthes scabra, an Orphan Legume from the Brazilian Caatinga.</title>
        <authorList>
            <person name="Ferreira-Neto J.R.C."/>
            <person name="da Silva M.D."/>
            <person name="Binneck E."/>
            <person name="de Melo N.F."/>
            <person name="da Silva R.H."/>
            <person name="de Melo A.L.T.M."/>
            <person name="Pandolfi V."/>
            <person name="Bustamante F.O."/>
            <person name="Brasileiro-Vidal A.C."/>
            <person name="Benko-Iseppon A.M."/>
        </authorList>
    </citation>
    <scope>NUCLEOTIDE SEQUENCE [LARGE SCALE GENOMIC DNA]</scope>
    <source>
        <tissue evidence="7">Leaves</tissue>
    </source>
</reference>
<evidence type="ECO:0000256" key="1">
    <source>
        <dbReference type="ARBA" id="ARBA00022617"/>
    </source>
</evidence>
<dbReference type="InterPro" id="IPR050651">
    <property type="entry name" value="Plant_Cytochrome_P450_Monoox"/>
</dbReference>
<sequence>MAKTSVASGMTREQSGSKSSSERLKRVGEEADVFWEGLLQEHRNGEHGNNDTMIQHLLTLQQSQPQLYTDRIIKGLIQDMILAGTNTTVLTMEWVLSALLNHPEILKKVKDEIDNHIGKDRLLD</sequence>
<dbReference type="EMBL" id="JASCZI010271919">
    <property type="protein sequence ID" value="MED6217602.1"/>
    <property type="molecule type" value="Genomic_DNA"/>
</dbReference>
<evidence type="ECO:0000256" key="3">
    <source>
        <dbReference type="ARBA" id="ARBA00023002"/>
    </source>
</evidence>
<evidence type="ECO:0000256" key="5">
    <source>
        <dbReference type="ARBA" id="ARBA00023033"/>
    </source>
</evidence>
<comment type="caution">
    <text evidence="7">The sequence shown here is derived from an EMBL/GenBank/DDBJ whole genome shotgun (WGS) entry which is preliminary data.</text>
</comment>
<dbReference type="Pfam" id="PF00067">
    <property type="entry name" value="p450"/>
    <property type="match status" value="1"/>
</dbReference>